<dbReference type="EC" id="2.5.1.145" evidence="7"/>
<evidence type="ECO:0000256" key="5">
    <source>
        <dbReference type="ARBA" id="ARBA00022989"/>
    </source>
</evidence>
<keyword evidence="9" id="KW-1185">Reference proteome</keyword>
<feature type="transmembrane region" description="Helical" evidence="7">
    <location>
        <begin position="136"/>
        <end position="157"/>
    </location>
</feature>
<name>A0ABQ4NKJ5_9RHOB</name>
<evidence type="ECO:0000256" key="2">
    <source>
        <dbReference type="ARBA" id="ARBA00022475"/>
    </source>
</evidence>
<sequence length="300" mass="32218">MVFAIPFPDISPDIFSIDLGVFVFTLRWYALAYIAGIIGGWLMGRWAISRVTLWPGNKSPMTRAQIEDVMTWVVLGIVLGGRLGYVLFYQPGYYLENPGEILAVWQGGMAFHGGALGTAIAVGLYAKRHGISVPSILDIAGLVAPLGLGLGRVANFINAELWGRPTDLPWGVIFPGAAAQACTNVGEFCARHPSQLYEAVLEGAVLLVLLWVVALRGGLKRPGLIFGLFVAGYGLARTFVEGVRQADAQYITPDNPWGHVVRLGGDWGLTMGQILSLPMVVVGGLVVLAVLVRPRPKARA</sequence>
<feature type="transmembrane region" description="Helical" evidence="7">
    <location>
        <begin position="69"/>
        <end position="89"/>
    </location>
</feature>
<comment type="catalytic activity">
    <reaction evidence="7">
        <text>L-cysteinyl-[prolipoprotein] + a 1,2-diacyl-sn-glycero-3-phospho-(1'-sn-glycerol) = an S-1,2-diacyl-sn-glyceryl-L-cysteinyl-[prolipoprotein] + sn-glycerol 1-phosphate + H(+)</text>
        <dbReference type="Rhea" id="RHEA:56712"/>
        <dbReference type="Rhea" id="RHEA-COMP:14679"/>
        <dbReference type="Rhea" id="RHEA-COMP:14680"/>
        <dbReference type="ChEBI" id="CHEBI:15378"/>
        <dbReference type="ChEBI" id="CHEBI:29950"/>
        <dbReference type="ChEBI" id="CHEBI:57685"/>
        <dbReference type="ChEBI" id="CHEBI:64716"/>
        <dbReference type="ChEBI" id="CHEBI:140658"/>
        <dbReference type="EC" id="2.5.1.145"/>
    </reaction>
</comment>
<proteinExistence type="inferred from homology"/>
<dbReference type="PANTHER" id="PTHR30589">
    <property type="entry name" value="PROLIPOPROTEIN DIACYLGLYCERYL TRANSFERASE"/>
    <property type="match status" value="1"/>
</dbReference>
<dbReference type="NCBIfam" id="TIGR00544">
    <property type="entry name" value="lgt"/>
    <property type="match status" value="1"/>
</dbReference>
<evidence type="ECO:0000256" key="7">
    <source>
        <dbReference type="HAMAP-Rule" id="MF_01147"/>
    </source>
</evidence>
<accession>A0ABQ4NKJ5</accession>
<dbReference type="PANTHER" id="PTHR30589:SF0">
    <property type="entry name" value="PHOSPHATIDYLGLYCEROL--PROLIPOPROTEIN DIACYLGLYCERYL TRANSFERASE"/>
    <property type="match status" value="1"/>
</dbReference>
<organism evidence="8 9">
    <name type="scientific">Jannaschia pagri</name>
    <dbReference type="NCBI Taxonomy" id="2829797"/>
    <lineage>
        <taxon>Bacteria</taxon>
        <taxon>Pseudomonadati</taxon>
        <taxon>Pseudomonadota</taxon>
        <taxon>Alphaproteobacteria</taxon>
        <taxon>Rhodobacterales</taxon>
        <taxon>Roseobacteraceae</taxon>
        <taxon>Jannaschia</taxon>
    </lineage>
</organism>
<comment type="similarity">
    <text evidence="1 7">Belongs to the Lgt family.</text>
</comment>
<feature type="transmembrane region" description="Helical" evidence="7">
    <location>
        <begin position="196"/>
        <end position="215"/>
    </location>
</feature>
<comment type="function">
    <text evidence="7">Catalyzes the transfer of the diacylglyceryl group from phosphatidylglycerol to the sulfhydryl group of the N-terminal cysteine of a prolipoprotein, the first step in the formation of mature lipoproteins.</text>
</comment>
<evidence type="ECO:0000313" key="8">
    <source>
        <dbReference type="EMBL" id="GIT94945.1"/>
    </source>
</evidence>
<feature type="transmembrane region" description="Helical" evidence="7">
    <location>
        <begin position="101"/>
        <end position="124"/>
    </location>
</feature>
<dbReference type="HAMAP" id="MF_01147">
    <property type="entry name" value="Lgt"/>
    <property type="match status" value="1"/>
</dbReference>
<keyword evidence="5 7" id="KW-1133">Transmembrane helix</keyword>
<comment type="subcellular location">
    <subcellularLocation>
        <location evidence="7">Cell membrane</location>
        <topology evidence="7">Multi-pass membrane protein</topology>
    </subcellularLocation>
</comment>
<reference evidence="8 9" key="1">
    <citation type="submission" date="2021-05" db="EMBL/GenBank/DDBJ databases">
        <title>Bacteria Genome sequencing.</title>
        <authorList>
            <person name="Takabe Y."/>
            <person name="Nakajima Y."/>
            <person name="Suzuki S."/>
            <person name="Shiozaki T."/>
        </authorList>
    </citation>
    <scope>NUCLEOTIDE SEQUENCE [LARGE SCALE GENOMIC DNA]</scope>
    <source>
        <strain evidence="8 9">AI_62</strain>
    </source>
</reference>
<evidence type="ECO:0000313" key="9">
    <source>
        <dbReference type="Proteomes" id="UP000786693"/>
    </source>
</evidence>
<dbReference type="Pfam" id="PF01790">
    <property type="entry name" value="LGT"/>
    <property type="match status" value="1"/>
</dbReference>
<feature type="transmembrane region" description="Helical" evidence="7">
    <location>
        <begin position="274"/>
        <end position="292"/>
    </location>
</feature>
<dbReference type="InterPro" id="IPR001640">
    <property type="entry name" value="Lgt"/>
</dbReference>
<keyword evidence="3 7" id="KW-0808">Transferase</keyword>
<evidence type="ECO:0000256" key="4">
    <source>
        <dbReference type="ARBA" id="ARBA00022692"/>
    </source>
</evidence>
<comment type="pathway">
    <text evidence="7">Protein modification; lipoprotein biosynthesis (diacylglyceryl transfer).</text>
</comment>
<gene>
    <name evidence="7 8" type="primary">lgt</name>
    <name evidence="8" type="ORF">JANAI62_15680</name>
</gene>
<comment type="caution">
    <text evidence="8">The sequence shown here is derived from an EMBL/GenBank/DDBJ whole genome shotgun (WGS) entry which is preliminary data.</text>
</comment>
<keyword evidence="2 7" id="KW-1003">Cell membrane</keyword>
<evidence type="ECO:0000256" key="6">
    <source>
        <dbReference type="ARBA" id="ARBA00023136"/>
    </source>
</evidence>
<feature type="transmembrane region" description="Helical" evidence="7">
    <location>
        <begin position="222"/>
        <end position="240"/>
    </location>
</feature>
<evidence type="ECO:0000256" key="1">
    <source>
        <dbReference type="ARBA" id="ARBA00007150"/>
    </source>
</evidence>
<keyword evidence="6 7" id="KW-0472">Membrane</keyword>
<feature type="transmembrane region" description="Helical" evidence="7">
    <location>
        <begin position="28"/>
        <end position="48"/>
    </location>
</feature>
<protein>
    <recommendedName>
        <fullName evidence="7">Phosphatidylglycerol--prolipoprotein diacylglyceryl transferase</fullName>
        <ecNumber evidence="7">2.5.1.145</ecNumber>
    </recommendedName>
</protein>
<keyword evidence="4 7" id="KW-0812">Transmembrane</keyword>
<feature type="binding site" evidence="7">
    <location>
        <position position="152"/>
    </location>
    <ligand>
        <name>a 1,2-diacyl-sn-glycero-3-phospho-(1'-sn-glycerol)</name>
        <dbReference type="ChEBI" id="CHEBI:64716"/>
    </ligand>
</feature>
<dbReference type="GO" id="GO:0016740">
    <property type="term" value="F:transferase activity"/>
    <property type="evidence" value="ECO:0007669"/>
    <property type="project" value="UniProtKB-KW"/>
</dbReference>
<evidence type="ECO:0000256" key="3">
    <source>
        <dbReference type="ARBA" id="ARBA00022679"/>
    </source>
</evidence>
<dbReference type="Proteomes" id="UP000786693">
    <property type="component" value="Unassembled WGS sequence"/>
</dbReference>
<dbReference type="EMBL" id="BPFH01000002">
    <property type="protein sequence ID" value="GIT94945.1"/>
    <property type="molecule type" value="Genomic_DNA"/>
</dbReference>
<dbReference type="PROSITE" id="PS01311">
    <property type="entry name" value="LGT"/>
    <property type="match status" value="1"/>
</dbReference>
<dbReference type="RefSeq" id="WP_220748434.1">
    <property type="nucleotide sequence ID" value="NZ_BPFH01000002.1"/>
</dbReference>